<dbReference type="PANTHER" id="PTHR31815">
    <property type="entry name" value="AGAP005329-PA"/>
    <property type="match status" value="1"/>
</dbReference>
<dbReference type="AlphaFoldDB" id="B4IXT5"/>
<dbReference type="InterPro" id="IPR018787">
    <property type="entry name" value="DUF2371_TMEM200"/>
</dbReference>
<feature type="compositionally biased region" description="Polar residues" evidence="6">
    <location>
        <begin position="352"/>
        <end position="361"/>
    </location>
</feature>
<dbReference type="EMBL" id="CH916366">
    <property type="protein sequence ID" value="EDV96456.1"/>
    <property type="molecule type" value="Genomic_DNA"/>
</dbReference>
<feature type="compositionally biased region" description="Polar residues" evidence="6">
    <location>
        <begin position="461"/>
        <end position="470"/>
    </location>
</feature>
<feature type="region of interest" description="Disordered" evidence="6">
    <location>
        <begin position="1"/>
        <end position="20"/>
    </location>
</feature>
<gene>
    <name evidence="8" type="primary">Dgri\GH15186</name>
    <name evidence="8" type="ORF">Dgri_GH15186</name>
</gene>
<feature type="region of interest" description="Disordered" evidence="6">
    <location>
        <begin position="295"/>
        <end position="361"/>
    </location>
</feature>
<feature type="compositionally biased region" description="Low complexity" evidence="6">
    <location>
        <begin position="316"/>
        <end position="336"/>
    </location>
</feature>
<sequence length="751" mass="82646">MPSRRSGGVGTTRRKHSLGNLRRAHPASGATWNVQVVRGKMSSKCLWHACRALILGLALMLVGAGMATLGYYADHLSMGSELRGNVTVRVKNDLKGFHLNNFAYVGPIVMGFGGFIVVASCVMTFEARDSAAKVVPARLRAGGGSTCNKSTTRSNQGSSASQRRGMGAQYQSTRWDQHFGVFRSSPNDAHQQLQAVAGATGSAATQPFDREALTAELVKFSKSLSASTRYSPQLSQRRLTFTGSVPNLSTIHANAHPSTDCNDSNHSNLFSSHLQSPLELHYQQLIQQQQQLQQMCCKRHHHHHRHHQHKQRKQQQQHQQSSSSVRRVRQSRTAGSAAGGGGGGAGGSSGSNTRLSGNSSSLIQRATRDYTTCTLLQPPAASRVYWQASSFDAGMGAGIAVHSSHGEKRAERNKRSDTAKRHVLSRQRPIEHEDAAAARERDRDRDRDRDRYSPLGHRRNSTMSDSSYSGRWTARCASVASRTSSIDSRRVQVDLHSPEVMPKSILRSPKRYSSGPSATPSVDKEFRSQLSVCSEPPPPIRQLSGQSSMEPALPEENVDVIDERVDNECNSNNNNNNNNINTNVSYNEINKLTHHSHSLPPKKPRPDFLPLGDSTDQQEAQQQQQKANPAMLYRSSSSRQFYRPKPGIIKDQDDSIFYIRSLERAVSSASNDEQMYDSLRVINERRSTLLMADSQSSLGSAERKLSSFSLKMPDIRERENSIDIEEGSAAAAAKAAEDSPTAELEKDPNDT</sequence>
<evidence type="ECO:0000256" key="1">
    <source>
        <dbReference type="ARBA" id="ARBA00004141"/>
    </source>
</evidence>
<dbReference type="OMA" id="LEWELYC"/>
<feature type="region of interest" description="Disordered" evidence="6">
    <location>
        <begin position="502"/>
        <end position="551"/>
    </location>
</feature>
<dbReference type="PhylomeDB" id="B4IXT5"/>
<name>B4IXT5_DROGR</name>
<reference evidence="8 9" key="1">
    <citation type="journal article" date="2007" name="Nature">
        <title>Evolution of genes and genomes on the Drosophila phylogeny.</title>
        <authorList>
            <consortium name="Drosophila 12 Genomes Consortium"/>
            <person name="Clark A.G."/>
            <person name="Eisen M.B."/>
            <person name="Smith D.R."/>
            <person name="Bergman C.M."/>
            <person name="Oliver B."/>
            <person name="Markow T.A."/>
            <person name="Kaufman T.C."/>
            <person name="Kellis M."/>
            <person name="Gelbart W."/>
            <person name="Iyer V.N."/>
            <person name="Pollard D.A."/>
            <person name="Sackton T.B."/>
            <person name="Larracuente A.M."/>
            <person name="Singh N.D."/>
            <person name="Abad J.P."/>
            <person name="Abt D.N."/>
            <person name="Adryan B."/>
            <person name="Aguade M."/>
            <person name="Akashi H."/>
            <person name="Anderson W.W."/>
            <person name="Aquadro C.F."/>
            <person name="Ardell D.H."/>
            <person name="Arguello R."/>
            <person name="Artieri C.G."/>
            <person name="Barbash D.A."/>
            <person name="Barker D."/>
            <person name="Barsanti P."/>
            <person name="Batterham P."/>
            <person name="Batzoglou S."/>
            <person name="Begun D."/>
            <person name="Bhutkar A."/>
            <person name="Blanco E."/>
            <person name="Bosak S.A."/>
            <person name="Bradley R.K."/>
            <person name="Brand A.D."/>
            <person name="Brent M.R."/>
            <person name="Brooks A.N."/>
            <person name="Brown R.H."/>
            <person name="Butlin R.K."/>
            <person name="Caggese C."/>
            <person name="Calvi B.R."/>
            <person name="Bernardo de Carvalho A."/>
            <person name="Caspi A."/>
            <person name="Castrezana S."/>
            <person name="Celniker S.E."/>
            <person name="Chang J.L."/>
            <person name="Chapple C."/>
            <person name="Chatterji S."/>
            <person name="Chinwalla A."/>
            <person name="Civetta A."/>
            <person name="Clifton S.W."/>
            <person name="Comeron J.M."/>
            <person name="Costello J.C."/>
            <person name="Coyne J.A."/>
            <person name="Daub J."/>
            <person name="David R.G."/>
            <person name="Delcher A.L."/>
            <person name="Delehaunty K."/>
            <person name="Do C.B."/>
            <person name="Ebling H."/>
            <person name="Edwards K."/>
            <person name="Eickbush T."/>
            <person name="Evans J.D."/>
            <person name="Filipski A."/>
            <person name="Findeiss S."/>
            <person name="Freyhult E."/>
            <person name="Fulton L."/>
            <person name="Fulton R."/>
            <person name="Garcia A.C."/>
            <person name="Gardiner A."/>
            <person name="Garfield D.A."/>
            <person name="Garvin B.E."/>
            <person name="Gibson G."/>
            <person name="Gilbert D."/>
            <person name="Gnerre S."/>
            <person name="Godfrey J."/>
            <person name="Good R."/>
            <person name="Gotea V."/>
            <person name="Gravely B."/>
            <person name="Greenberg A.J."/>
            <person name="Griffiths-Jones S."/>
            <person name="Gross S."/>
            <person name="Guigo R."/>
            <person name="Gustafson E.A."/>
            <person name="Haerty W."/>
            <person name="Hahn M.W."/>
            <person name="Halligan D.L."/>
            <person name="Halpern A.L."/>
            <person name="Halter G.M."/>
            <person name="Han M.V."/>
            <person name="Heger A."/>
            <person name="Hillier L."/>
            <person name="Hinrichs A.S."/>
            <person name="Holmes I."/>
            <person name="Hoskins R.A."/>
            <person name="Hubisz M.J."/>
            <person name="Hultmark D."/>
            <person name="Huntley M.A."/>
            <person name="Jaffe D.B."/>
            <person name="Jagadeeshan S."/>
            <person name="Jeck W.R."/>
            <person name="Johnson J."/>
            <person name="Jones C.D."/>
            <person name="Jordan W.C."/>
            <person name="Karpen G.H."/>
            <person name="Kataoka E."/>
            <person name="Keightley P.D."/>
            <person name="Kheradpour P."/>
            <person name="Kirkness E.F."/>
            <person name="Koerich L.B."/>
            <person name="Kristiansen K."/>
            <person name="Kudrna D."/>
            <person name="Kulathinal R.J."/>
            <person name="Kumar S."/>
            <person name="Kwok R."/>
            <person name="Lander E."/>
            <person name="Langley C.H."/>
            <person name="Lapoint R."/>
            <person name="Lazzaro B.P."/>
            <person name="Lee S.J."/>
            <person name="Levesque L."/>
            <person name="Li R."/>
            <person name="Lin C.F."/>
            <person name="Lin M.F."/>
            <person name="Lindblad-Toh K."/>
            <person name="Llopart A."/>
            <person name="Long M."/>
            <person name="Low L."/>
            <person name="Lozovsky E."/>
            <person name="Lu J."/>
            <person name="Luo M."/>
            <person name="Machado C.A."/>
            <person name="Makalowski W."/>
            <person name="Marzo M."/>
            <person name="Matsuda M."/>
            <person name="Matzkin L."/>
            <person name="McAllister B."/>
            <person name="McBride C.S."/>
            <person name="McKernan B."/>
            <person name="McKernan K."/>
            <person name="Mendez-Lago M."/>
            <person name="Minx P."/>
            <person name="Mollenhauer M.U."/>
            <person name="Montooth K."/>
            <person name="Mount S.M."/>
            <person name="Mu X."/>
            <person name="Myers E."/>
            <person name="Negre B."/>
            <person name="Newfeld S."/>
            <person name="Nielsen R."/>
            <person name="Noor M.A."/>
            <person name="O'Grady P."/>
            <person name="Pachter L."/>
            <person name="Papaceit M."/>
            <person name="Parisi M.J."/>
            <person name="Parisi M."/>
            <person name="Parts L."/>
            <person name="Pedersen J.S."/>
            <person name="Pesole G."/>
            <person name="Phillippy A.M."/>
            <person name="Ponting C.P."/>
            <person name="Pop M."/>
            <person name="Porcelli D."/>
            <person name="Powell J.R."/>
            <person name="Prohaska S."/>
            <person name="Pruitt K."/>
            <person name="Puig M."/>
            <person name="Quesneville H."/>
            <person name="Ram K.R."/>
            <person name="Rand D."/>
            <person name="Rasmussen M.D."/>
            <person name="Reed L.K."/>
            <person name="Reenan R."/>
            <person name="Reily A."/>
            <person name="Remington K.A."/>
            <person name="Rieger T.T."/>
            <person name="Ritchie M.G."/>
            <person name="Robin C."/>
            <person name="Rogers Y.H."/>
            <person name="Rohde C."/>
            <person name="Rozas J."/>
            <person name="Rubenfield M.J."/>
            <person name="Ruiz A."/>
            <person name="Russo S."/>
            <person name="Salzberg S.L."/>
            <person name="Sanchez-Gracia A."/>
            <person name="Saranga D.J."/>
            <person name="Sato H."/>
            <person name="Schaeffer S.W."/>
            <person name="Schatz M.C."/>
            <person name="Schlenke T."/>
            <person name="Schwartz R."/>
            <person name="Segarra C."/>
            <person name="Singh R.S."/>
            <person name="Sirot L."/>
            <person name="Sirota M."/>
            <person name="Sisneros N.B."/>
            <person name="Smith C.D."/>
            <person name="Smith T.F."/>
            <person name="Spieth J."/>
            <person name="Stage D.E."/>
            <person name="Stark A."/>
            <person name="Stephan W."/>
            <person name="Strausberg R.L."/>
            <person name="Strempel S."/>
            <person name="Sturgill D."/>
            <person name="Sutton G."/>
            <person name="Sutton G.G."/>
            <person name="Tao W."/>
            <person name="Teichmann S."/>
            <person name="Tobari Y.N."/>
            <person name="Tomimura Y."/>
            <person name="Tsolas J.M."/>
            <person name="Valente V.L."/>
            <person name="Venter E."/>
            <person name="Venter J.C."/>
            <person name="Vicario S."/>
            <person name="Vieira F.G."/>
            <person name="Vilella A.J."/>
            <person name="Villasante A."/>
            <person name="Walenz B."/>
            <person name="Wang J."/>
            <person name="Wasserman M."/>
            <person name="Watts T."/>
            <person name="Wilson D."/>
            <person name="Wilson R.K."/>
            <person name="Wing R.A."/>
            <person name="Wolfner M.F."/>
            <person name="Wong A."/>
            <person name="Wong G.K."/>
            <person name="Wu C.I."/>
            <person name="Wu G."/>
            <person name="Yamamoto D."/>
            <person name="Yang H.P."/>
            <person name="Yang S.P."/>
            <person name="Yorke J.A."/>
            <person name="Yoshida K."/>
            <person name="Zdobnov E."/>
            <person name="Zhang P."/>
            <person name="Zhang Y."/>
            <person name="Zimin A.V."/>
            <person name="Baldwin J."/>
            <person name="Abdouelleil A."/>
            <person name="Abdulkadir J."/>
            <person name="Abebe A."/>
            <person name="Abera B."/>
            <person name="Abreu J."/>
            <person name="Acer S.C."/>
            <person name="Aftuck L."/>
            <person name="Alexander A."/>
            <person name="An P."/>
            <person name="Anderson E."/>
            <person name="Anderson S."/>
            <person name="Arachi H."/>
            <person name="Azer M."/>
            <person name="Bachantsang P."/>
            <person name="Barry A."/>
            <person name="Bayul T."/>
            <person name="Berlin A."/>
            <person name="Bessette D."/>
            <person name="Bloom T."/>
            <person name="Blye J."/>
            <person name="Boguslavskiy L."/>
            <person name="Bonnet C."/>
            <person name="Boukhgalter B."/>
            <person name="Bourzgui I."/>
            <person name="Brown A."/>
            <person name="Cahill P."/>
            <person name="Channer S."/>
            <person name="Cheshatsang Y."/>
            <person name="Chuda L."/>
            <person name="Citroen M."/>
            <person name="Collymore A."/>
            <person name="Cooke P."/>
            <person name="Costello M."/>
            <person name="D'Aco K."/>
            <person name="Daza R."/>
            <person name="De Haan G."/>
            <person name="DeGray S."/>
            <person name="DeMaso C."/>
            <person name="Dhargay N."/>
            <person name="Dooley K."/>
            <person name="Dooley E."/>
            <person name="Doricent M."/>
            <person name="Dorje P."/>
            <person name="Dorjee K."/>
            <person name="Dupes A."/>
            <person name="Elong R."/>
            <person name="Falk J."/>
            <person name="Farina A."/>
            <person name="Faro S."/>
            <person name="Ferguson D."/>
            <person name="Fisher S."/>
            <person name="Foley C.D."/>
            <person name="Franke A."/>
            <person name="Friedrich D."/>
            <person name="Gadbois L."/>
            <person name="Gearin G."/>
            <person name="Gearin C.R."/>
            <person name="Giannoukos G."/>
            <person name="Goode T."/>
            <person name="Graham J."/>
            <person name="Grandbois E."/>
            <person name="Grewal S."/>
            <person name="Gyaltsen K."/>
            <person name="Hafez N."/>
            <person name="Hagos B."/>
            <person name="Hall J."/>
            <person name="Henson C."/>
            <person name="Hollinger A."/>
            <person name="Honan T."/>
            <person name="Huard M.D."/>
            <person name="Hughes L."/>
            <person name="Hurhula B."/>
            <person name="Husby M.E."/>
            <person name="Kamat A."/>
            <person name="Kanga B."/>
            <person name="Kashin S."/>
            <person name="Khazanovich D."/>
            <person name="Kisner P."/>
            <person name="Lance K."/>
            <person name="Lara M."/>
            <person name="Lee W."/>
            <person name="Lennon N."/>
            <person name="Letendre F."/>
            <person name="LeVine R."/>
            <person name="Lipovsky A."/>
            <person name="Liu X."/>
            <person name="Liu J."/>
            <person name="Liu S."/>
            <person name="Lokyitsang T."/>
            <person name="Lokyitsang Y."/>
            <person name="Lubonja R."/>
            <person name="Lui A."/>
            <person name="MacDonald P."/>
            <person name="Magnisalis V."/>
            <person name="Maru K."/>
            <person name="Matthews C."/>
            <person name="McCusker W."/>
            <person name="McDonough S."/>
            <person name="Mehta T."/>
            <person name="Meldrim J."/>
            <person name="Meneus L."/>
            <person name="Mihai O."/>
            <person name="Mihalev A."/>
            <person name="Mihova T."/>
            <person name="Mittelman R."/>
            <person name="Mlenga V."/>
            <person name="Montmayeur A."/>
            <person name="Mulrain L."/>
            <person name="Navidi A."/>
            <person name="Naylor J."/>
            <person name="Negash T."/>
            <person name="Nguyen T."/>
            <person name="Nguyen N."/>
            <person name="Nicol R."/>
            <person name="Norbu C."/>
            <person name="Norbu N."/>
            <person name="Novod N."/>
            <person name="O'Neill B."/>
            <person name="Osman S."/>
            <person name="Markiewicz E."/>
            <person name="Oyono O.L."/>
            <person name="Patti C."/>
            <person name="Phunkhang P."/>
            <person name="Pierre F."/>
            <person name="Priest M."/>
            <person name="Raghuraman S."/>
            <person name="Rege F."/>
            <person name="Reyes R."/>
            <person name="Rise C."/>
            <person name="Rogov P."/>
            <person name="Ross K."/>
            <person name="Ryan E."/>
            <person name="Settipalli S."/>
            <person name="Shea T."/>
            <person name="Sherpa N."/>
            <person name="Shi L."/>
            <person name="Shih D."/>
            <person name="Sparrow T."/>
            <person name="Spaulding J."/>
            <person name="Stalker J."/>
            <person name="Stange-Thomann N."/>
            <person name="Stavropoulos S."/>
            <person name="Stone C."/>
            <person name="Strader C."/>
            <person name="Tesfaye S."/>
            <person name="Thomson T."/>
            <person name="Thoulutsang Y."/>
            <person name="Thoulutsang D."/>
            <person name="Topham K."/>
            <person name="Topping I."/>
            <person name="Tsamla T."/>
            <person name="Vassiliev H."/>
            <person name="Vo A."/>
            <person name="Wangchuk T."/>
            <person name="Wangdi T."/>
            <person name="Weiand M."/>
            <person name="Wilkinson J."/>
            <person name="Wilson A."/>
            <person name="Yadav S."/>
            <person name="Young G."/>
            <person name="Yu Q."/>
            <person name="Zembek L."/>
            <person name="Zhong D."/>
            <person name="Zimmer A."/>
            <person name="Zwirko Z."/>
            <person name="Jaffe D.B."/>
            <person name="Alvarez P."/>
            <person name="Brockman W."/>
            <person name="Butler J."/>
            <person name="Chin C."/>
            <person name="Gnerre S."/>
            <person name="Grabherr M."/>
            <person name="Kleber M."/>
            <person name="Mauceli E."/>
            <person name="MacCallum I."/>
        </authorList>
    </citation>
    <scope>NUCLEOTIDE SEQUENCE [LARGE SCALE GENOMIC DNA]</scope>
    <source>
        <strain evidence="9">Tucson 15287-2541.00</strain>
    </source>
</reference>
<feature type="region of interest" description="Disordered" evidence="6">
    <location>
        <begin position="594"/>
        <end position="647"/>
    </location>
</feature>
<feature type="transmembrane region" description="Helical" evidence="7">
    <location>
        <begin position="52"/>
        <end position="73"/>
    </location>
</feature>
<keyword evidence="3 7" id="KW-0812">Transmembrane</keyword>
<feature type="region of interest" description="Disordered" evidence="6">
    <location>
        <begin position="143"/>
        <end position="169"/>
    </location>
</feature>
<evidence type="ECO:0000256" key="7">
    <source>
        <dbReference type="SAM" id="Phobius"/>
    </source>
</evidence>
<dbReference type="PANTHER" id="PTHR31815:SF1">
    <property type="entry name" value="TRANSMEMBRANE PROTEIN 200C"/>
    <property type="match status" value="1"/>
</dbReference>
<evidence type="ECO:0000256" key="6">
    <source>
        <dbReference type="SAM" id="MobiDB-lite"/>
    </source>
</evidence>
<feature type="compositionally biased region" description="Polar residues" evidence="6">
    <location>
        <begin position="146"/>
        <end position="162"/>
    </location>
</feature>
<dbReference type="Pfam" id="PF10177">
    <property type="entry name" value="DUF2371"/>
    <property type="match status" value="1"/>
</dbReference>
<dbReference type="OrthoDB" id="9994280at2759"/>
<evidence type="ECO:0000313" key="8">
    <source>
        <dbReference type="EMBL" id="EDV96456.1"/>
    </source>
</evidence>
<dbReference type="HOGENOM" id="CLU_425324_0_0_1"/>
<feature type="transmembrane region" description="Helical" evidence="7">
    <location>
        <begin position="102"/>
        <end position="125"/>
    </location>
</feature>
<keyword evidence="4 7" id="KW-1133">Transmembrane helix</keyword>
<feature type="compositionally biased region" description="Basic residues" evidence="6">
    <location>
        <begin position="297"/>
        <end position="315"/>
    </location>
</feature>
<feature type="region of interest" description="Disordered" evidence="6">
    <location>
        <begin position="402"/>
        <end position="471"/>
    </location>
</feature>
<keyword evidence="5 7" id="KW-0472">Membrane</keyword>
<comment type="subcellular location">
    <subcellularLocation>
        <location evidence="1">Membrane</location>
        <topology evidence="1">Multi-pass membrane protein</topology>
    </subcellularLocation>
</comment>
<organism evidence="9">
    <name type="scientific">Drosophila grimshawi</name>
    <name type="common">Hawaiian fruit fly</name>
    <name type="synonym">Idiomyia grimshawi</name>
    <dbReference type="NCBI Taxonomy" id="7222"/>
    <lineage>
        <taxon>Eukaryota</taxon>
        <taxon>Metazoa</taxon>
        <taxon>Ecdysozoa</taxon>
        <taxon>Arthropoda</taxon>
        <taxon>Hexapoda</taxon>
        <taxon>Insecta</taxon>
        <taxon>Pterygota</taxon>
        <taxon>Neoptera</taxon>
        <taxon>Endopterygota</taxon>
        <taxon>Diptera</taxon>
        <taxon>Brachycera</taxon>
        <taxon>Muscomorpha</taxon>
        <taxon>Ephydroidea</taxon>
        <taxon>Drosophilidae</taxon>
        <taxon>Drosophila</taxon>
        <taxon>Hawaiian Drosophila</taxon>
    </lineage>
</organism>
<accession>B4IXT5</accession>
<keyword evidence="9" id="KW-1185">Reference proteome</keyword>
<dbReference type="GO" id="GO:0016020">
    <property type="term" value="C:membrane"/>
    <property type="evidence" value="ECO:0007669"/>
    <property type="project" value="UniProtKB-SubCell"/>
</dbReference>
<feature type="compositionally biased region" description="Basic and acidic residues" evidence="6">
    <location>
        <begin position="428"/>
        <end position="452"/>
    </location>
</feature>
<feature type="region of interest" description="Disordered" evidence="6">
    <location>
        <begin position="723"/>
        <end position="751"/>
    </location>
</feature>
<proteinExistence type="inferred from homology"/>
<dbReference type="InParanoid" id="B4IXT5"/>
<protein>
    <submittedName>
        <fullName evidence="8">GH15186</fullName>
    </submittedName>
</protein>
<evidence type="ECO:0000256" key="3">
    <source>
        <dbReference type="ARBA" id="ARBA00022692"/>
    </source>
</evidence>
<dbReference type="Proteomes" id="UP000001070">
    <property type="component" value="Unassembled WGS sequence"/>
</dbReference>
<evidence type="ECO:0000313" key="9">
    <source>
        <dbReference type="Proteomes" id="UP000001070"/>
    </source>
</evidence>
<dbReference type="STRING" id="7222.B4IXT5"/>
<comment type="similarity">
    <text evidence="2">Belongs to the TMEM200 family.</text>
</comment>
<feature type="compositionally biased region" description="Basic residues" evidence="6">
    <location>
        <begin position="594"/>
        <end position="603"/>
    </location>
</feature>
<dbReference type="KEGG" id="dgr:6557235"/>
<feature type="compositionally biased region" description="Basic and acidic residues" evidence="6">
    <location>
        <begin position="404"/>
        <end position="420"/>
    </location>
</feature>
<evidence type="ECO:0000256" key="5">
    <source>
        <dbReference type="ARBA" id="ARBA00023136"/>
    </source>
</evidence>
<dbReference type="eggNOG" id="KOG4823">
    <property type="taxonomic scope" value="Eukaryota"/>
</dbReference>
<evidence type="ECO:0000256" key="2">
    <source>
        <dbReference type="ARBA" id="ARBA00005308"/>
    </source>
</evidence>
<evidence type="ECO:0000256" key="4">
    <source>
        <dbReference type="ARBA" id="ARBA00022989"/>
    </source>
</evidence>
<feature type="compositionally biased region" description="Gly residues" evidence="6">
    <location>
        <begin position="337"/>
        <end position="349"/>
    </location>
</feature>